<proteinExistence type="predicted"/>
<feature type="region of interest" description="Disordered" evidence="1">
    <location>
        <begin position="432"/>
        <end position="458"/>
    </location>
</feature>
<dbReference type="AlphaFoldDB" id="A0AAD5TYV8"/>
<feature type="transmembrane region" description="Helical" evidence="2">
    <location>
        <begin position="301"/>
        <end position="318"/>
    </location>
</feature>
<name>A0AAD5TYV8_9FUNG</name>
<feature type="transmembrane region" description="Helical" evidence="2">
    <location>
        <begin position="152"/>
        <end position="175"/>
    </location>
</feature>
<keyword evidence="4" id="KW-1185">Reference proteome</keyword>
<evidence type="ECO:0008006" key="5">
    <source>
        <dbReference type="Google" id="ProtNLM"/>
    </source>
</evidence>
<accession>A0AAD5TYV8</accession>
<dbReference type="Proteomes" id="UP001211065">
    <property type="component" value="Unassembled WGS sequence"/>
</dbReference>
<feature type="transmembrane region" description="Helical" evidence="2">
    <location>
        <begin position="226"/>
        <end position="252"/>
    </location>
</feature>
<protein>
    <recommendedName>
        <fullName evidence="5">G-protein coupled receptors family 2 profile 2 domain-containing protein</fullName>
    </recommendedName>
</protein>
<keyword evidence="2" id="KW-1133">Transmembrane helix</keyword>
<keyword evidence="2" id="KW-0472">Membrane</keyword>
<evidence type="ECO:0000313" key="4">
    <source>
        <dbReference type="Proteomes" id="UP001211065"/>
    </source>
</evidence>
<dbReference type="EMBL" id="JADGJW010000733">
    <property type="protein sequence ID" value="KAJ3213224.1"/>
    <property type="molecule type" value="Genomic_DNA"/>
</dbReference>
<keyword evidence="2" id="KW-0812">Transmembrane</keyword>
<sequence>MSNRFLISVSDIKISLRLKTYCGKSILHLIIVCSNYFQKNKKGGMKDAEFLQDEFHPTIVIFQINFHQILLEVDVFTISIMNQTSLQNVFQTGCPGKLIYLENSTLYSSTFCFQDFFSIFFGSRKNLFCPLNPKPTFANQSNSLPCAIQASISFWACSATMLWSAALIFNLHLTVVWKCQFLNFAKVLTHAICWFLPIPAVVFAIYNNTIQFYFGTMCNINVFELGLYFFVPFGVVTIPTILVHLYTTIFMIKNSKKFITIKKYFAKKIYKKKSQTEEKEITNLEMHVNEITGFNFIQKRIFLIIFFVVIIVLTYTSYNVKIHLVIFELTNIAKDEANLSVENLRQCYDAITKFIESSKFKNFNNNPKYQPGDVIAMDNKVNLDLTSNNLLKDSEHIMLKNTTISVQSSSLESFPYQQSYSGATSNFVNYKNLNDGETKDEGQSGNQESSSWSKETVW</sequence>
<evidence type="ECO:0000256" key="1">
    <source>
        <dbReference type="SAM" id="MobiDB-lite"/>
    </source>
</evidence>
<organism evidence="3 4">
    <name type="scientific">Clydaea vesicula</name>
    <dbReference type="NCBI Taxonomy" id="447962"/>
    <lineage>
        <taxon>Eukaryota</taxon>
        <taxon>Fungi</taxon>
        <taxon>Fungi incertae sedis</taxon>
        <taxon>Chytridiomycota</taxon>
        <taxon>Chytridiomycota incertae sedis</taxon>
        <taxon>Chytridiomycetes</taxon>
        <taxon>Lobulomycetales</taxon>
        <taxon>Lobulomycetaceae</taxon>
        <taxon>Clydaea</taxon>
    </lineage>
</organism>
<evidence type="ECO:0000256" key="2">
    <source>
        <dbReference type="SAM" id="Phobius"/>
    </source>
</evidence>
<comment type="caution">
    <text evidence="3">The sequence shown here is derived from an EMBL/GenBank/DDBJ whole genome shotgun (WGS) entry which is preliminary data.</text>
</comment>
<gene>
    <name evidence="3" type="ORF">HK099_007513</name>
</gene>
<feature type="transmembrane region" description="Helical" evidence="2">
    <location>
        <begin position="187"/>
        <end position="206"/>
    </location>
</feature>
<reference evidence="3" key="1">
    <citation type="submission" date="2020-05" db="EMBL/GenBank/DDBJ databases">
        <title>Phylogenomic resolution of chytrid fungi.</title>
        <authorList>
            <person name="Stajich J.E."/>
            <person name="Amses K."/>
            <person name="Simmons R."/>
            <person name="Seto K."/>
            <person name="Myers J."/>
            <person name="Bonds A."/>
            <person name="Quandt C.A."/>
            <person name="Barry K."/>
            <person name="Liu P."/>
            <person name="Grigoriev I."/>
            <person name="Longcore J.E."/>
            <person name="James T.Y."/>
        </authorList>
    </citation>
    <scope>NUCLEOTIDE SEQUENCE</scope>
    <source>
        <strain evidence="3">JEL0476</strain>
    </source>
</reference>
<evidence type="ECO:0000313" key="3">
    <source>
        <dbReference type="EMBL" id="KAJ3213224.1"/>
    </source>
</evidence>
<feature type="compositionally biased region" description="Polar residues" evidence="1">
    <location>
        <begin position="443"/>
        <end position="458"/>
    </location>
</feature>